<comment type="caution">
    <text evidence="2">The sequence shown here is derived from an EMBL/GenBank/DDBJ whole genome shotgun (WGS) entry which is preliminary data.</text>
</comment>
<reference evidence="2 3" key="1">
    <citation type="submission" date="2019-08" db="EMBL/GenBank/DDBJ databases">
        <title>In-depth cultivation of the pig gut microbiome towards novel bacterial diversity and tailored functional studies.</title>
        <authorList>
            <person name="Wylensek D."/>
            <person name="Hitch T.C.A."/>
            <person name="Clavel T."/>
        </authorList>
    </citation>
    <scope>NUCLEOTIDE SEQUENCE [LARGE SCALE GENOMIC DNA]</scope>
    <source>
        <strain evidence="2 3">WCA-383-APC-5B</strain>
    </source>
</reference>
<dbReference type="AlphaFoldDB" id="A0A7X2MVV7"/>
<evidence type="ECO:0000313" key="3">
    <source>
        <dbReference type="Proteomes" id="UP000460287"/>
    </source>
</evidence>
<evidence type="ECO:0000313" key="2">
    <source>
        <dbReference type="EMBL" id="MSR90026.1"/>
    </source>
</evidence>
<organism evidence="2 3">
    <name type="scientific">Inconstantimicrobium porci</name>
    <dbReference type="NCBI Taxonomy" id="2652291"/>
    <lineage>
        <taxon>Bacteria</taxon>
        <taxon>Bacillati</taxon>
        <taxon>Bacillota</taxon>
        <taxon>Clostridia</taxon>
        <taxon>Eubacteriales</taxon>
        <taxon>Clostridiaceae</taxon>
        <taxon>Inconstantimicrobium</taxon>
    </lineage>
</organism>
<keyword evidence="1" id="KW-0812">Transmembrane</keyword>
<dbReference type="EMBL" id="VULX01000001">
    <property type="protein sequence ID" value="MSR90026.1"/>
    <property type="molecule type" value="Genomic_DNA"/>
</dbReference>
<protein>
    <submittedName>
        <fullName evidence="2">Type II secretion system protein</fullName>
    </submittedName>
</protein>
<name>A0A7X2MVV7_9CLOT</name>
<dbReference type="Proteomes" id="UP000460287">
    <property type="component" value="Unassembled WGS sequence"/>
</dbReference>
<dbReference type="RefSeq" id="WP_154529904.1">
    <property type="nucleotide sequence ID" value="NZ_JAQXTV010000216.1"/>
</dbReference>
<feature type="transmembrane region" description="Helical" evidence="1">
    <location>
        <begin position="12"/>
        <end position="36"/>
    </location>
</feature>
<accession>A0A7X2MVV7</accession>
<keyword evidence="1" id="KW-1133">Transmembrane helix</keyword>
<proteinExistence type="predicted"/>
<evidence type="ECO:0000256" key="1">
    <source>
        <dbReference type="SAM" id="Phobius"/>
    </source>
</evidence>
<keyword evidence="1" id="KW-0472">Membrane</keyword>
<sequence>MRKYIKKKGFMTLDLVAAIAVFSILSIAAISLIVAYEKNLIISKKKQEMNFYIESIAKEIKYSMQESEKNSLSDKKYINRKEIEKDTIEKKKLSDIIENNIDDKNMYIEIELKGDKNLYVKYVNNKMGVNYADVEEVKFR</sequence>
<keyword evidence="3" id="KW-1185">Reference proteome</keyword>
<gene>
    <name evidence="2" type="ORF">FYJ33_01015</name>
</gene>